<protein>
    <submittedName>
        <fullName evidence="1">34739_t:CDS:1</fullName>
    </submittedName>
</protein>
<dbReference type="EMBL" id="CAJVQC010069697">
    <property type="protein sequence ID" value="CAG8809101.1"/>
    <property type="molecule type" value="Genomic_DNA"/>
</dbReference>
<name>A0ACA9RSV9_9GLOM</name>
<accession>A0ACA9RSV9</accession>
<keyword evidence="2" id="KW-1185">Reference proteome</keyword>
<reference evidence="1" key="1">
    <citation type="submission" date="2021-06" db="EMBL/GenBank/DDBJ databases">
        <authorList>
            <person name="Kallberg Y."/>
            <person name="Tangrot J."/>
            <person name="Rosling A."/>
        </authorList>
    </citation>
    <scope>NUCLEOTIDE SEQUENCE</scope>
    <source>
        <strain evidence="1">MA461A</strain>
    </source>
</reference>
<proteinExistence type="predicted"/>
<gene>
    <name evidence="1" type="ORF">RPERSI_LOCUS22789</name>
</gene>
<feature type="non-terminal residue" evidence="1">
    <location>
        <position position="1"/>
    </location>
</feature>
<organism evidence="1 2">
    <name type="scientific">Racocetra persica</name>
    <dbReference type="NCBI Taxonomy" id="160502"/>
    <lineage>
        <taxon>Eukaryota</taxon>
        <taxon>Fungi</taxon>
        <taxon>Fungi incertae sedis</taxon>
        <taxon>Mucoromycota</taxon>
        <taxon>Glomeromycotina</taxon>
        <taxon>Glomeromycetes</taxon>
        <taxon>Diversisporales</taxon>
        <taxon>Gigasporaceae</taxon>
        <taxon>Racocetra</taxon>
    </lineage>
</organism>
<sequence length="93" mass="10711">ELEAINELINRLDTNEKVKDLEDWAALKTILTQHKELARAKTYCFVGTIVKKTKEKFRETNENLGVKAGDEYIKLELDLKLSGNNRNLIIYCA</sequence>
<evidence type="ECO:0000313" key="2">
    <source>
        <dbReference type="Proteomes" id="UP000789920"/>
    </source>
</evidence>
<dbReference type="Proteomes" id="UP000789920">
    <property type="component" value="Unassembled WGS sequence"/>
</dbReference>
<comment type="caution">
    <text evidence="1">The sequence shown here is derived from an EMBL/GenBank/DDBJ whole genome shotgun (WGS) entry which is preliminary data.</text>
</comment>
<evidence type="ECO:0000313" key="1">
    <source>
        <dbReference type="EMBL" id="CAG8809101.1"/>
    </source>
</evidence>